<evidence type="ECO:0000256" key="4">
    <source>
        <dbReference type="ARBA" id="ARBA00023163"/>
    </source>
</evidence>
<protein>
    <submittedName>
        <fullName evidence="8">Transcriptional regulatory protein ZraR</fullName>
    </submittedName>
</protein>
<feature type="domain" description="Sigma-54 factor interaction" evidence="6">
    <location>
        <begin position="148"/>
        <end position="344"/>
    </location>
</feature>
<dbReference type="SMART" id="SM00448">
    <property type="entry name" value="REC"/>
    <property type="match status" value="1"/>
</dbReference>
<dbReference type="InterPro" id="IPR002197">
    <property type="entry name" value="HTH_Fis"/>
</dbReference>
<proteinExistence type="predicted"/>
<dbReference type="AlphaFoldDB" id="A0A1G4G6D6"/>
<dbReference type="Pfam" id="PF02954">
    <property type="entry name" value="HTH_8"/>
    <property type="match status" value="1"/>
</dbReference>
<dbReference type="SUPFAM" id="SSF52172">
    <property type="entry name" value="CheY-like"/>
    <property type="match status" value="1"/>
</dbReference>
<keyword evidence="9" id="KW-1185">Reference proteome</keyword>
<dbReference type="SUPFAM" id="SSF52540">
    <property type="entry name" value="P-loop containing nucleoside triphosphate hydrolases"/>
    <property type="match status" value="1"/>
</dbReference>
<dbReference type="InterPro" id="IPR002078">
    <property type="entry name" value="Sigma_54_int"/>
</dbReference>
<dbReference type="InterPro" id="IPR009057">
    <property type="entry name" value="Homeodomain-like_sf"/>
</dbReference>
<dbReference type="PANTHER" id="PTHR32071">
    <property type="entry name" value="TRANSCRIPTIONAL REGULATORY PROTEIN"/>
    <property type="match status" value="1"/>
</dbReference>
<dbReference type="Gene3D" id="1.10.8.60">
    <property type="match status" value="1"/>
</dbReference>
<dbReference type="PROSITE" id="PS50110">
    <property type="entry name" value="RESPONSE_REGULATORY"/>
    <property type="match status" value="1"/>
</dbReference>
<dbReference type="Pfam" id="PF25601">
    <property type="entry name" value="AAA_lid_14"/>
    <property type="match status" value="1"/>
</dbReference>
<gene>
    <name evidence="8" type="primary">zraR</name>
    <name evidence="8" type="ORF">ING2E5A_1226</name>
</gene>
<dbReference type="Gene3D" id="1.10.10.60">
    <property type="entry name" value="Homeodomain-like"/>
    <property type="match status" value="1"/>
</dbReference>
<dbReference type="InterPro" id="IPR058031">
    <property type="entry name" value="AAA_lid_NorR"/>
</dbReference>
<evidence type="ECO:0000313" key="9">
    <source>
        <dbReference type="Proteomes" id="UP000178485"/>
    </source>
</evidence>
<dbReference type="InterPro" id="IPR001789">
    <property type="entry name" value="Sig_transdc_resp-reg_receiver"/>
</dbReference>
<sequence length="428" mass="49018">MKRILILDDNLTICLMLKSWLVKKEYQADTATSVQEAQQKVRNEAYDLILSDIRMPDVDGFSFLSWIKKFDSAILVIMMTGYADIESAVESMKLGAADYIAKPIEAELLYKKIADAFKVQENQRFTEQFRDPLIWPPGECYDAISAKVNEVIHDESHLLVIGDNGTGKTSVARYIYSRGRIDSGPFVTIDLNPQSLTRNCEKGDHETHFMQSLERAKGGLLLIQNLQKTGITIQTMLLRTLSAQKKDEDFVQIIMTTEEKKEQLELILLPKLADLILRSYIELPTLRGNREAILFFADHFLEVVNRELDKKMVTIEREVLEALFNYPWEENIKEMKYLIFKACLLAEGDRISAKVLPALFNTPVGERSESPQLQREGLEGLKKENYEKEKIIEALRIARGNKTVAASILNIDRKTLYNKIKLYSIEVN</sequence>
<evidence type="ECO:0000259" key="7">
    <source>
        <dbReference type="PROSITE" id="PS50110"/>
    </source>
</evidence>
<dbReference type="RefSeq" id="WP_083373216.1">
    <property type="nucleotide sequence ID" value="NZ_LT608328.1"/>
</dbReference>
<evidence type="ECO:0000256" key="3">
    <source>
        <dbReference type="ARBA" id="ARBA00023015"/>
    </source>
</evidence>
<dbReference type="GO" id="GO:0005524">
    <property type="term" value="F:ATP binding"/>
    <property type="evidence" value="ECO:0007669"/>
    <property type="project" value="UniProtKB-KW"/>
</dbReference>
<dbReference type="InterPro" id="IPR011006">
    <property type="entry name" value="CheY-like_superfamily"/>
</dbReference>
<evidence type="ECO:0000256" key="2">
    <source>
        <dbReference type="ARBA" id="ARBA00022840"/>
    </source>
</evidence>
<dbReference type="Gene3D" id="3.40.50.2300">
    <property type="match status" value="1"/>
</dbReference>
<dbReference type="InterPro" id="IPR003593">
    <property type="entry name" value="AAA+_ATPase"/>
</dbReference>
<dbReference type="STRING" id="1642646.ING2E5A_1226"/>
<dbReference type="CDD" id="cd00156">
    <property type="entry name" value="REC"/>
    <property type="match status" value="1"/>
</dbReference>
<dbReference type="Gene3D" id="3.40.50.300">
    <property type="entry name" value="P-loop containing nucleotide triphosphate hydrolases"/>
    <property type="match status" value="1"/>
</dbReference>
<keyword evidence="2" id="KW-0067">ATP-binding</keyword>
<dbReference type="KEGG" id="pmuc:ING2E5A_1226"/>
<dbReference type="InterPro" id="IPR027417">
    <property type="entry name" value="P-loop_NTPase"/>
</dbReference>
<dbReference type="GO" id="GO:0043565">
    <property type="term" value="F:sequence-specific DNA binding"/>
    <property type="evidence" value="ECO:0007669"/>
    <property type="project" value="InterPro"/>
</dbReference>
<evidence type="ECO:0000259" key="6">
    <source>
        <dbReference type="PROSITE" id="PS50045"/>
    </source>
</evidence>
<feature type="domain" description="Response regulatory" evidence="7">
    <location>
        <begin position="3"/>
        <end position="117"/>
    </location>
</feature>
<evidence type="ECO:0000256" key="5">
    <source>
        <dbReference type="PROSITE-ProRule" id="PRU00169"/>
    </source>
</evidence>
<dbReference type="Proteomes" id="UP000178485">
    <property type="component" value="Chromosome i"/>
</dbReference>
<evidence type="ECO:0000256" key="1">
    <source>
        <dbReference type="ARBA" id="ARBA00022741"/>
    </source>
</evidence>
<keyword evidence="3" id="KW-0805">Transcription regulation</keyword>
<evidence type="ECO:0000313" key="8">
    <source>
        <dbReference type="EMBL" id="SCM57196.1"/>
    </source>
</evidence>
<dbReference type="Pfam" id="PF00072">
    <property type="entry name" value="Response_reg"/>
    <property type="match status" value="1"/>
</dbReference>
<dbReference type="GO" id="GO:0006355">
    <property type="term" value="P:regulation of DNA-templated transcription"/>
    <property type="evidence" value="ECO:0007669"/>
    <property type="project" value="InterPro"/>
</dbReference>
<keyword evidence="5" id="KW-0597">Phosphoprotein</keyword>
<feature type="modified residue" description="4-aspartylphosphate" evidence="5">
    <location>
        <position position="52"/>
    </location>
</feature>
<organism evidence="8 9">
    <name type="scientific">Petrimonas mucosa</name>
    <dbReference type="NCBI Taxonomy" id="1642646"/>
    <lineage>
        <taxon>Bacteria</taxon>
        <taxon>Pseudomonadati</taxon>
        <taxon>Bacteroidota</taxon>
        <taxon>Bacteroidia</taxon>
        <taxon>Bacteroidales</taxon>
        <taxon>Dysgonomonadaceae</taxon>
        <taxon>Petrimonas</taxon>
    </lineage>
</organism>
<dbReference type="EMBL" id="LT608328">
    <property type="protein sequence ID" value="SCM57196.1"/>
    <property type="molecule type" value="Genomic_DNA"/>
</dbReference>
<name>A0A1G4G6D6_9BACT</name>
<dbReference type="PROSITE" id="PS50045">
    <property type="entry name" value="SIGMA54_INTERACT_4"/>
    <property type="match status" value="1"/>
</dbReference>
<dbReference type="Pfam" id="PF00158">
    <property type="entry name" value="Sigma54_activat"/>
    <property type="match status" value="1"/>
</dbReference>
<dbReference type="SUPFAM" id="SSF46689">
    <property type="entry name" value="Homeodomain-like"/>
    <property type="match status" value="1"/>
</dbReference>
<dbReference type="PRINTS" id="PR01590">
    <property type="entry name" value="HTHFIS"/>
</dbReference>
<accession>A0A1G4G6D6</accession>
<dbReference type="GO" id="GO:0000160">
    <property type="term" value="P:phosphorelay signal transduction system"/>
    <property type="evidence" value="ECO:0007669"/>
    <property type="project" value="InterPro"/>
</dbReference>
<keyword evidence="1" id="KW-0547">Nucleotide-binding</keyword>
<dbReference type="SMART" id="SM00382">
    <property type="entry name" value="AAA"/>
    <property type="match status" value="1"/>
</dbReference>
<keyword evidence="4" id="KW-0804">Transcription</keyword>
<dbReference type="PANTHER" id="PTHR32071:SF81">
    <property type="entry name" value="PROPIONATE CATABOLISM OPERON REGULATORY PROTEIN"/>
    <property type="match status" value="1"/>
</dbReference>
<reference evidence="8 9" key="1">
    <citation type="submission" date="2016-08" db="EMBL/GenBank/DDBJ databases">
        <authorList>
            <person name="Seilhamer J.J."/>
        </authorList>
    </citation>
    <scope>NUCLEOTIDE SEQUENCE [LARGE SCALE GENOMIC DNA]</scope>
    <source>
        <strain evidence="8">ING2-E5A</strain>
    </source>
</reference>